<dbReference type="GO" id="GO:0009307">
    <property type="term" value="P:DNA restriction-modification system"/>
    <property type="evidence" value="ECO:0007669"/>
    <property type="project" value="InterPro"/>
</dbReference>
<dbReference type="AlphaFoldDB" id="A0AAN2YX67"/>
<sequence length="242" mass="28341">MPRQALMQNKNQHLAKNQYSKSDDLNIDLAMQQTKEYLENRFANGGGVSNFIEGNYYFEIKKQIEISFMIENIKLSKIRAEFDSSFFENKIKPDGGVLFLRKKDDRKFKKILLITEAKRQGTNDIRTKQGKNKQATGNAIERLGKNLTGIKAMLNHEKITPFVCFGWGCDFASDEKTVLAKLNVLNEFYYLNKTYIFKADGNSDHNYFSPVSMYFREEKWEVNEMFEIMKEIAETSLRYYIF</sequence>
<dbReference type="Gene3D" id="3.40.580.10">
    <property type="entry name" value="Eco RI Endonuclease, subunit A"/>
    <property type="match status" value="1"/>
</dbReference>
<keyword evidence="1" id="KW-0540">Nuclease</keyword>
<evidence type="ECO:0000313" key="2">
    <source>
        <dbReference type="Proteomes" id="UP000735326"/>
    </source>
</evidence>
<evidence type="ECO:0000313" key="1">
    <source>
        <dbReference type="EMBL" id="EHB2512424.1"/>
    </source>
</evidence>
<dbReference type="RefSeq" id="WP_002872925.1">
    <property type="nucleotide sequence ID" value="NZ_AACERE020000010.1"/>
</dbReference>
<keyword evidence="1" id="KW-0378">Hydrolase</keyword>
<reference evidence="1" key="1">
    <citation type="submission" date="2021-02" db="EMBL/GenBank/DDBJ databases">
        <authorList>
            <consortium name="PulseNet: The National Subtyping Network for Foodborne Disease Surveillance"/>
        </authorList>
    </citation>
    <scope>NUCLEOTIDE SEQUENCE</scope>
    <source>
        <strain evidence="1">PNUSAC020384</strain>
    </source>
</reference>
<protein>
    <submittedName>
        <fullName evidence="1">Restriction endonuclease</fullName>
    </submittedName>
</protein>
<dbReference type="Pfam" id="PF02963">
    <property type="entry name" value="EcoRI"/>
    <property type="match status" value="1"/>
</dbReference>
<comment type="caution">
    <text evidence="1">The sequence shown here is derived from an EMBL/GenBank/DDBJ whole genome shotgun (WGS) entry which is preliminary data.</text>
</comment>
<dbReference type="GO" id="GO:0000287">
    <property type="term" value="F:magnesium ion binding"/>
    <property type="evidence" value="ECO:0007669"/>
    <property type="project" value="InterPro"/>
</dbReference>
<dbReference type="InterPro" id="IPR011335">
    <property type="entry name" value="Restrct_endonuc-II-like"/>
</dbReference>
<dbReference type="Proteomes" id="UP000735326">
    <property type="component" value="Unassembled WGS sequence"/>
</dbReference>
<dbReference type="InterPro" id="IPR011336">
    <property type="entry name" value="Restrct_endonuc_II_EcoRI/MunI"/>
</dbReference>
<dbReference type="SUPFAM" id="SSF52980">
    <property type="entry name" value="Restriction endonuclease-like"/>
    <property type="match status" value="1"/>
</dbReference>
<keyword evidence="1" id="KW-0255">Endonuclease</keyword>
<proteinExistence type="predicted"/>
<name>A0AAN2YX67_CAMJU</name>
<dbReference type="EMBL" id="AAYVUT010000011">
    <property type="protein sequence ID" value="EHB2512424.1"/>
    <property type="molecule type" value="Genomic_DNA"/>
</dbReference>
<accession>A0AAN2YX67</accession>
<organism evidence="1 2">
    <name type="scientific">Campylobacter jejuni</name>
    <dbReference type="NCBI Taxonomy" id="197"/>
    <lineage>
        <taxon>Bacteria</taxon>
        <taxon>Pseudomonadati</taxon>
        <taxon>Campylobacterota</taxon>
        <taxon>Epsilonproteobacteria</taxon>
        <taxon>Campylobacterales</taxon>
        <taxon>Campylobacteraceae</taxon>
        <taxon>Campylobacter</taxon>
    </lineage>
</organism>
<dbReference type="GO" id="GO:0003677">
    <property type="term" value="F:DNA binding"/>
    <property type="evidence" value="ECO:0007669"/>
    <property type="project" value="InterPro"/>
</dbReference>
<dbReference type="GO" id="GO:0009036">
    <property type="term" value="F:type II site-specific deoxyribonuclease activity"/>
    <property type="evidence" value="ECO:0007669"/>
    <property type="project" value="InterPro"/>
</dbReference>
<gene>
    <name evidence="1" type="ORF">JYC20_001609</name>
</gene>
<dbReference type="InterPro" id="IPR004221">
    <property type="entry name" value="Restrct_endonuc_II_EcoRI"/>
</dbReference>